<reference evidence="3" key="1">
    <citation type="journal article" date="2020" name="Microorganisms">
        <title>Complete Genome of a Member of a New Bacterial Lineage in the Microgenomates Group Reveals an Unusual Nucleotide Composition Disparity Between Two Strands of DNA and Limited Metabolic Potential.</title>
        <authorList>
            <person name="Kadnikov V.V."/>
            <person name="Mardanov A.V."/>
            <person name="Beletsky A.V."/>
            <person name="Karnachuk O.V."/>
            <person name="Ravin N.V."/>
        </authorList>
    </citation>
    <scope>NUCLEOTIDE SEQUENCE [LARGE SCALE GENOMIC DNA]</scope>
</reference>
<keyword evidence="3" id="KW-1185">Reference proteome</keyword>
<name>A0A857N6C5_9BACT</name>
<organism evidence="2 3">
    <name type="scientific">Candidatus Chazhemtobacterium aquaticus</name>
    <dbReference type="NCBI Taxonomy" id="2715735"/>
    <lineage>
        <taxon>Bacteria</taxon>
        <taxon>Candidatus Chazhemtobacteraceae</taxon>
        <taxon>Candidatus Chazhemtobacterium</taxon>
    </lineage>
</organism>
<proteinExistence type="predicted"/>
<keyword evidence="1" id="KW-0472">Membrane</keyword>
<dbReference type="AlphaFoldDB" id="A0A857N6C5"/>
<dbReference type="EMBL" id="CP047901">
    <property type="protein sequence ID" value="QHO63656.1"/>
    <property type="molecule type" value="Genomic_DNA"/>
</dbReference>
<dbReference type="KEGG" id="caqa:MICH65_0675"/>
<evidence type="ECO:0000256" key="1">
    <source>
        <dbReference type="SAM" id="Phobius"/>
    </source>
</evidence>
<keyword evidence="1" id="KW-0812">Transmembrane</keyword>
<dbReference type="RefSeq" id="WP_161932026.1">
    <property type="nucleotide sequence ID" value="NZ_CP047901.1"/>
</dbReference>
<evidence type="ECO:0000313" key="3">
    <source>
        <dbReference type="Proteomes" id="UP000463983"/>
    </source>
</evidence>
<gene>
    <name evidence="2" type="ORF">MICH65_0675</name>
</gene>
<feature type="transmembrane region" description="Helical" evidence="1">
    <location>
        <begin position="26"/>
        <end position="48"/>
    </location>
</feature>
<keyword evidence="1" id="KW-1133">Transmembrane helix</keyword>
<evidence type="ECO:0000313" key="2">
    <source>
        <dbReference type="EMBL" id="QHO63656.1"/>
    </source>
</evidence>
<sequence length="182" mass="20108">MISVNLASKEVLKIAKANQLIDRLKLASVLAVVVFVIIVGADYGYFFLTNRQVASVSSDIEVVSGQITQMAETELWYRRLLSVAEEADRLVGLRKDFAGVLLDVYDLLPDEVMIEAVRFEGDVVVVEVMTNGVQAMSRALAVLSTVTVQDSARFDEVALSSVRRNDQGLYILRIELGLREAI</sequence>
<accession>A0A857N6C5</accession>
<protein>
    <submittedName>
        <fullName evidence="2">Uncharacterized protein</fullName>
    </submittedName>
</protein>
<dbReference type="Proteomes" id="UP000463983">
    <property type="component" value="Chromosome"/>
</dbReference>